<proteinExistence type="predicted"/>
<name>A0A2V4BJZ0_9FLAO</name>
<keyword evidence="5" id="KW-1185">Reference proteome</keyword>
<organism evidence="4 5">
    <name type="scientific">Flavobacterium cheongpyeongense</name>
    <dbReference type="NCBI Taxonomy" id="2212651"/>
    <lineage>
        <taxon>Bacteria</taxon>
        <taxon>Pseudomonadati</taxon>
        <taxon>Bacteroidota</taxon>
        <taxon>Flavobacteriia</taxon>
        <taxon>Flavobacteriales</taxon>
        <taxon>Flavobacteriaceae</taxon>
        <taxon>Flavobacterium</taxon>
    </lineage>
</organism>
<evidence type="ECO:0000256" key="2">
    <source>
        <dbReference type="ARBA" id="ARBA00023136"/>
    </source>
</evidence>
<dbReference type="GO" id="GO:0009279">
    <property type="term" value="C:cell outer membrane"/>
    <property type="evidence" value="ECO:0007669"/>
    <property type="project" value="UniProtKB-SubCell"/>
</dbReference>
<dbReference type="EMBL" id="QJHK01000025">
    <property type="protein sequence ID" value="PXY39091.1"/>
    <property type="molecule type" value="Genomic_DNA"/>
</dbReference>
<gene>
    <name evidence="4" type="ORF">DMB65_19630</name>
</gene>
<dbReference type="Gene3D" id="2.40.170.20">
    <property type="entry name" value="TonB-dependent receptor, beta-barrel domain"/>
    <property type="match status" value="1"/>
</dbReference>
<keyword evidence="2" id="KW-0472">Membrane</keyword>
<evidence type="ECO:0000313" key="5">
    <source>
        <dbReference type="Proteomes" id="UP000247903"/>
    </source>
</evidence>
<sequence>MKINFQNKTIVLILLFVFQLSFSQKKNENIGTETVNVVKPYSPTLSDADKVKENPSLDDSGNQPKEIIKYSILSVPVASTFTPSKGNAQGVERSKQERLYNNYATIGAGNYSTLNAELFVNQDLGNDDFVSGMFRHHSSQGGIKDVLLNDEFYDTALNIGYGQNNREMSWNIELGYQNQIYNWYGLPVDFGSALLPEERFDLINKINPNHSYNTISLGGNIEFDESVFSKIAAKFTHFSDSFSSSENRFYLKPTFKVDVMDQSINTNVIIDHVSGSFENNYLKTNTDPVKYSLTNFGIEPSFVVNENDWTLELGAGLFYALDAENSGNKFYIYPKVNASYRLVGDLMIFYTGVNGSLNQNSYADFVTENPFLSPTLNLTPSSTQYNVFAGLKGKLANNVNYNLSGSYLNEKNKALFKSNDYTEDVANESYAYGNSFGVVYEDIRTFRFYAELKADFSENVTFGINGTFNSYKTDEPVEAWNLPTIRLSSNLDVNITKQWYAGLNVFYVGERKDMQTKQTDFTVPISGVPVTLKSYFDANAHLGYKFSERLTFFLKLNNIGNQAYEKWLNYPVQGFQVLGGANYKFDF</sequence>
<evidence type="ECO:0000313" key="4">
    <source>
        <dbReference type="EMBL" id="PXY39091.1"/>
    </source>
</evidence>
<dbReference type="AlphaFoldDB" id="A0A2V4BJZ0"/>
<dbReference type="InterPro" id="IPR036942">
    <property type="entry name" value="Beta-barrel_TonB_sf"/>
</dbReference>
<keyword evidence="3" id="KW-0998">Cell outer membrane</keyword>
<dbReference type="OrthoDB" id="1264254at2"/>
<dbReference type="SUPFAM" id="SSF56935">
    <property type="entry name" value="Porins"/>
    <property type="match status" value="1"/>
</dbReference>
<dbReference type="RefSeq" id="WP_110308334.1">
    <property type="nucleotide sequence ID" value="NZ_QJHK01000025.1"/>
</dbReference>
<protein>
    <submittedName>
        <fullName evidence="4">TonB-dependent receptor</fullName>
    </submittedName>
</protein>
<accession>A0A2V4BJZ0</accession>
<evidence type="ECO:0000256" key="3">
    <source>
        <dbReference type="ARBA" id="ARBA00023237"/>
    </source>
</evidence>
<reference evidence="4 5" key="1">
    <citation type="submission" date="2018-05" db="EMBL/GenBank/DDBJ databases">
        <title>Flavobacterium sp. strain IMCC34759, incomplete genome.</title>
        <authorList>
            <person name="Joung Y."/>
            <person name="Cho J."/>
        </authorList>
    </citation>
    <scope>NUCLEOTIDE SEQUENCE [LARGE SCALE GENOMIC DNA]</scope>
    <source>
        <strain evidence="4 5">IMCC34759</strain>
    </source>
</reference>
<comment type="subcellular location">
    <subcellularLocation>
        <location evidence="1">Cell outer membrane</location>
    </subcellularLocation>
</comment>
<comment type="caution">
    <text evidence="4">The sequence shown here is derived from an EMBL/GenBank/DDBJ whole genome shotgun (WGS) entry which is preliminary data.</text>
</comment>
<keyword evidence="4" id="KW-0675">Receptor</keyword>
<evidence type="ECO:0000256" key="1">
    <source>
        <dbReference type="ARBA" id="ARBA00004442"/>
    </source>
</evidence>
<dbReference type="Proteomes" id="UP000247903">
    <property type="component" value="Unassembled WGS sequence"/>
</dbReference>